<reference evidence="1" key="1">
    <citation type="submission" date="2018-06" db="EMBL/GenBank/DDBJ databases">
        <authorList>
            <person name="Zhirakovskaya E."/>
        </authorList>
    </citation>
    <scope>NUCLEOTIDE SEQUENCE</scope>
</reference>
<proteinExistence type="predicted"/>
<dbReference type="Gene3D" id="3.40.50.10610">
    <property type="entry name" value="ABC-type transport auxiliary lipoprotein component"/>
    <property type="match status" value="1"/>
</dbReference>
<gene>
    <name evidence="1" type="ORF">MNBD_GAMMA12-1516</name>
</gene>
<accession>A0A3B0ZKR7</accession>
<dbReference type="AlphaFoldDB" id="A0A3B0ZKR7"/>
<protein>
    <recommendedName>
        <fullName evidence="2">ABC-type transport auxiliary lipoprotein component domain-containing protein</fullName>
    </recommendedName>
</protein>
<evidence type="ECO:0000313" key="1">
    <source>
        <dbReference type="EMBL" id="VAW81316.1"/>
    </source>
</evidence>
<name>A0A3B0ZKR7_9ZZZZ</name>
<dbReference type="EMBL" id="UOFL01000216">
    <property type="protein sequence ID" value="VAW81316.1"/>
    <property type="molecule type" value="Genomic_DNA"/>
</dbReference>
<dbReference type="PROSITE" id="PS51257">
    <property type="entry name" value="PROKAR_LIPOPROTEIN"/>
    <property type="match status" value="1"/>
</dbReference>
<organism evidence="1">
    <name type="scientific">hydrothermal vent metagenome</name>
    <dbReference type="NCBI Taxonomy" id="652676"/>
    <lineage>
        <taxon>unclassified sequences</taxon>
        <taxon>metagenomes</taxon>
        <taxon>ecological metagenomes</taxon>
    </lineage>
</organism>
<evidence type="ECO:0008006" key="2">
    <source>
        <dbReference type="Google" id="ProtNLM"/>
    </source>
</evidence>
<sequence length="238" mass="26965">MNKYCSKKLIVSVCLFALILLISACSGSNNRGRESLVDNSGSIEYFYTLPDTEPGYKFKTPAFKGVLGIPPLDTDSLRGDRRMLFKLSARPLEIRLHHFRFWTDSPTKLVQQKISIYLRDIQFASKVIRFVPGTKVDYLMHASLIKFERLVNIKSSSDEVLVSIELSISKESTGQIVVPATIYHIRQKAVRARSANDTISNAVKSFKIALDKALLQFVQQHAAKQFSQRIKIKPTKKK</sequence>
<dbReference type="SUPFAM" id="SSF159594">
    <property type="entry name" value="XCC0632-like"/>
    <property type="match status" value="1"/>
</dbReference>